<dbReference type="GO" id="GO:0006624">
    <property type="term" value="P:vacuolar protein processing"/>
    <property type="evidence" value="ECO:0007669"/>
    <property type="project" value="TreeGrafter"/>
</dbReference>
<evidence type="ECO:0000256" key="3">
    <source>
        <dbReference type="ARBA" id="ARBA00022692"/>
    </source>
</evidence>
<dbReference type="PANTHER" id="PTHR13505:SF7">
    <property type="entry name" value="TRANSMEMBRANE PROTEIN 208"/>
    <property type="match status" value="1"/>
</dbReference>
<protein>
    <submittedName>
        <fullName evidence="9">Uncharacterized protein</fullName>
    </submittedName>
</protein>
<keyword evidence="6 8" id="KW-0472">Membrane</keyword>
<feature type="transmembrane region" description="Helical" evidence="8">
    <location>
        <begin position="20"/>
        <end position="37"/>
    </location>
</feature>
<evidence type="ECO:0000313" key="9">
    <source>
        <dbReference type="EMBL" id="EPY25534.1"/>
    </source>
</evidence>
<evidence type="ECO:0000256" key="2">
    <source>
        <dbReference type="ARBA" id="ARBA00009950"/>
    </source>
</evidence>
<evidence type="ECO:0000256" key="6">
    <source>
        <dbReference type="ARBA" id="ARBA00023136"/>
    </source>
</evidence>
<evidence type="ECO:0000313" key="13">
    <source>
        <dbReference type="Proteomes" id="UP000015354"/>
    </source>
</evidence>
<evidence type="ECO:0000313" key="10">
    <source>
        <dbReference type="EMBL" id="EPY32312.1"/>
    </source>
</evidence>
<comment type="caution">
    <text evidence="9">The sequence shown here is derived from an EMBL/GenBank/DDBJ whole genome shotgun (WGS) entry which is preliminary data.</text>
</comment>
<evidence type="ECO:0000256" key="4">
    <source>
        <dbReference type="ARBA" id="ARBA00022824"/>
    </source>
</evidence>
<dbReference type="GO" id="GO:0005789">
    <property type="term" value="C:endoplasmic reticulum membrane"/>
    <property type="evidence" value="ECO:0007669"/>
    <property type="project" value="UniProtKB-SubCell"/>
</dbReference>
<keyword evidence="3 8" id="KW-0812">Transmembrane</keyword>
<dbReference type="EMBL" id="ATMH01002808">
    <property type="protein sequence ID" value="EPY32630.1"/>
    <property type="molecule type" value="Genomic_DNA"/>
</dbReference>
<dbReference type="AlphaFoldDB" id="S9U9V8"/>
<dbReference type="InterPro" id="IPR008506">
    <property type="entry name" value="SND2/TMEM208"/>
</dbReference>
<evidence type="ECO:0000313" key="11">
    <source>
        <dbReference type="EMBL" id="EPY32630.1"/>
    </source>
</evidence>
<organism evidence="9 13">
    <name type="scientific">Strigomonas culicis</name>
    <dbReference type="NCBI Taxonomy" id="28005"/>
    <lineage>
        <taxon>Eukaryota</taxon>
        <taxon>Discoba</taxon>
        <taxon>Euglenozoa</taxon>
        <taxon>Kinetoplastea</taxon>
        <taxon>Metakinetoplastina</taxon>
        <taxon>Trypanosomatida</taxon>
        <taxon>Trypanosomatidae</taxon>
        <taxon>Strigomonadinae</taxon>
        <taxon>Strigomonas</taxon>
    </lineage>
</organism>
<feature type="transmembrane region" description="Helical" evidence="8">
    <location>
        <begin position="100"/>
        <end position="124"/>
    </location>
</feature>
<comment type="similarity">
    <text evidence="2">Belongs to the TMEM208 family.</text>
</comment>
<feature type="region of interest" description="Disordered" evidence="7">
    <location>
        <begin position="148"/>
        <end position="182"/>
    </location>
</feature>
<dbReference type="GO" id="GO:0005773">
    <property type="term" value="C:vacuole"/>
    <property type="evidence" value="ECO:0007669"/>
    <property type="project" value="GOC"/>
</dbReference>
<comment type="subcellular location">
    <subcellularLocation>
        <location evidence="1">Endoplasmic reticulum membrane</location>
        <topology evidence="1">Multi-pass membrane protein</topology>
    </subcellularLocation>
</comment>
<accession>S9U9V8</accession>
<dbReference type="EMBL" id="ATMH01002874">
    <property type="protein sequence ID" value="EPY32312.1"/>
    <property type="molecule type" value="Genomic_DNA"/>
</dbReference>
<keyword evidence="5 8" id="KW-1133">Transmembrane helix</keyword>
<dbReference type="Pfam" id="PF05620">
    <property type="entry name" value="TMEM208_SND2"/>
    <property type="match status" value="1"/>
</dbReference>
<evidence type="ECO:0000256" key="7">
    <source>
        <dbReference type="SAM" id="MobiDB-lite"/>
    </source>
</evidence>
<sequence>MAKETAKKNWKKNEARMKIFSMVTIAVNVLYVLVILYRNGGLPSFRDLSAISFWASQEYAALVSLKNFAAPRFSADGDLLDCIDASNPQELGYLTLAQDTLWVCWVVQTLCNLHTAFFVFYLPVPATFLHKLWKTILGPLLSNYFGSKGASQAEDSGEAGPRNRQERRKEEAKMRKAARRGA</sequence>
<gene>
    <name evidence="12" type="ORF">STCU_01331</name>
    <name evidence="11" type="ORF">STCU_02808</name>
    <name evidence="10" type="ORF">STCU_02874</name>
    <name evidence="9" type="ORF">STCU_06709</name>
</gene>
<reference evidence="9 13" key="1">
    <citation type="journal article" date="2013" name="PLoS ONE">
        <title>Predicting the Proteins of Angomonas deanei, Strigomonas culicis and Their Respective Endosymbionts Reveals New Aspects of the Trypanosomatidae Family.</title>
        <authorList>
            <person name="Motta M.C."/>
            <person name="Martins A.C."/>
            <person name="de Souza S.S."/>
            <person name="Catta-Preta C.M."/>
            <person name="Silva R."/>
            <person name="Klein C.C."/>
            <person name="de Almeida L.G."/>
            <person name="de Lima Cunha O."/>
            <person name="Ciapina L.P."/>
            <person name="Brocchi M."/>
            <person name="Colabardini A.C."/>
            <person name="de Araujo Lima B."/>
            <person name="Machado C.R."/>
            <person name="de Almeida Soares C.M."/>
            <person name="Probst C.M."/>
            <person name="de Menezes C.B."/>
            <person name="Thompson C.E."/>
            <person name="Bartholomeu D.C."/>
            <person name="Gradia D.F."/>
            <person name="Pavoni D.P."/>
            <person name="Grisard E.C."/>
            <person name="Fantinatti-Garboggini F."/>
            <person name="Marchini F.K."/>
            <person name="Rodrigues-Luiz G.F."/>
            <person name="Wagner G."/>
            <person name="Goldman G.H."/>
            <person name="Fietto J.L."/>
            <person name="Elias M.C."/>
            <person name="Goldman M.H."/>
            <person name="Sagot M.F."/>
            <person name="Pereira M."/>
            <person name="Stoco P.H."/>
            <person name="de Mendonca-Neto R.P."/>
            <person name="Teixeira S.M."/>
            <person name="Maciel T.E."/>
            <person name="de Oliveira Mendes T.A."/>
            <person name="Urmenyi T.P."/>
            <person name="de Souza W."/>
            <person name="Schenkman S."/>
            <person name="de Vasconcelos A.T."/>
        </authorList>
    </citation>
    <scope>NUCLEOTIDE SEQUENCE [LARGE SCALE GENOMIC DNA]</scope>
</reference>
<reference evidence="9" key="2">
    <citation type="submission" date="2013-03" db="EMBL/GenBank/DDBJ databases">
        <authorList>
            <person name="Motta M.C.M."/>
            <person name="Martins A.C.A."/>
            <person name="Preta C.M.C.C."/>
            <person name="Silva R."/>
            <person name="de Souza S.S."/>
            <person name="Klein C.C."/>
            <person name="de Almeida L.G.P."/>
            <person name="Cunha O.L."/>
            <person name="Colabardini A.C."/>
            <person name="Lima B.A."/>
            <person name="Machado C.R."/>
            <person name="Soares C.M.A."/>
            <person name="de Menezes C.B.A."/>
            <person name="Bartolomeu D.C."/>
            <person name="Grisard E.C."/>
            <person name="Fantinatti-Garboggini F."/>
            <person name="Rodrigues-Luiz G.F."/>
            <person name="Wagner G."/>
            <person name="Goldman G.H."/>
            <person name="Fietto J.L.R."/>
            <person name="Ciapina L.P."/>
            <person name="Brocchi M."/>
            <person name="Elias M.C."/>
            <person name="Goldman M.H.S."/>
            <person name="Sagot M.-F."/>
            <person name="Pereira M."/>
            <person name="Stoco P.H."/>
            <person name="Teixeira S.M.R."/>
            <person name="de Mendonca-Neto R.P."/>
            <person name="Maciel T.E.F."/>
            <person name="Mendes T.A.O."/>
            <person name="Urmenyi T.P."/>
            <person name="Teixeira M.M.G."/>
            <person name="de Camargo E.F.P."/>
            <person name="de Sousa W."/>
            <person name="Schenkman S."/>
            <person name="de Vasconcelos A.T.R."/>
        </authorList>
    </citation>
    <scope>NUCLEOTIDE SEQUENCE</scope>
</reference>
<evidence type="ECO:0000313" key="12">
    <source>
        <dbReference type="EMBL" id="EPY34771.1"/>
    </source>
</evidence>
<feature type="compositionally biased region" description="Basic and acidic residues" evidence="7">
    <location>
        <begin position="161"/>
        <end position="174"/>
    </location>
</feature>
<dbReference type="OrthoDB" id="276296at2759"/>
<evidence type="ECO:0000256" key="5">
    <source>
        <dbReference type="ARBA" id="ARBA00022989"/>
    </source>
</evidence>
<name>S9U9V8_9TRYP</name>
<evidence type="ECO:0000256" key="8">
    <source>
        <dbReference type="SAM" id="Phobius"/>
    </source>
</evidence>
<keyword evidence="4" id="KW-0256">Endoplasmic reticulum</keyword>
<dbReference type="Proteomes" id="UP000015354">
    <property type="component" value="Unassembled WGS sequence"/>
</dbReference>
<dbReference type="EMBL" id="ATMH01006709">
    <property type="protein sequence ID" value="EPY25534.1"/>
    <property type="molecule type" value="Genomic_DNA"/>
</dbReference>
<dbReference type="PANTHER" id="PTHR13505">
    <property type="entry name" value="TRANSMEMBRANE PROTEIN 208"/>
    <property type="match status" value="1"/>
</dbReference>
<proteinExistence type="inferred from homology"/>
<keyword evidence="13" id="KW-1185">Reference proteome</keyword>
<dbReference type="EMBL" id="ATMH01001331">
    <property type="protein sequence ID" value="EPY34771.1"/>
    <property type="molecule type" value="Genomic_DNA"/>
</dbReference>
<evidence type="ECO:0000256" key="1">
    <source>
        <dbReference type="ARBA" id="ARBA00004477"/>
    </source>
</evidence>